<keyword evidence="5 12" id="KW-0963">Cytoplasm</keyword>
<gene>
    <name evidence="15" type="ORF">SAMN05421677_12240</name>
</gene>
<evidence type="ECO:0000256" key="12">
    <source>
        <dbReference type="PIRNR" id="PIRNR015601"/>
    </source>
</evidence>
<dbReference type="GO" id="GO:0070042">
    <property type="term" value="F:rRNA (uridine-N3-)-methyltransferase activity"/>
    <property type="evidence" value="ECO:0007669"/>
    <property type="project" value="TreeGrafter"/>
</dbReference>
<dbReference type="AlphaFoldDB" id="A0A1H0TRD2"/>
<dbReference type="InterPro" id="IPR006700">
    <property type="entry name" value="RsmE"/>
</dbReference>
<evidence type="ECO:0000313" key="15">
    <source>
        <dbReference type="EMBL" id="SDP56126.1"/>
    </source>
</evidence>
<dbReference type="GO" id="GO:0070475">
    <property type="term" value="P:rRNA base methylation"/>
    <property type="evidence" value="ECO:0007669"/>
    <property type="project" value="TreeGrafter"/>
</dbReference>
<keyword evidence="7 12" id="KW-0489">Methyltransferase</keyword>
<dbReference type="NCBIfam" id="NF008691">
    <property type="entry name" value="PRK11713.1-4"/>
    <property type="match status" value="1"/>
</dbReference>
<evidence type="ECO:0000256" key="10">
    <source>
        <dbReference type="ARBA" id="ARBA00025699"/>
    </source>
</evidence>
<evidence type="ECO:0000256" key="3">
    <source>
        <dbReference type="ARBA" id="ARBA00012328"/>
    </source>
</evidence>
<evidence type="ECO:0000256" key="2">
    <source>
        <dbReference type="ARBA" id="ARBA00005528"/>
    </source>
</evidence>
<protein>
    <recommendedName>
        <fullName evidence="4 12">Ribosomal RNA small subunit methyltransferase E</fullName>
        <ecNumber evidence="3 12">2.1.1.193</ecNumber>
    </recommendedName>
</protein>
<organism evidence="15 16">
    <name type="scientific">Halobacillus aidingensis</name>
    <dbReference type="NCBI Taxonomy" id="240303"/>
    <lineage>
        <taxon>Bacteria</taxon>
        <taxon>Bacillati</taxon>
        <taxon>Bacillota</taxon>
        <taxon>Bacilli</taxon>
        <taxon>Bacillales</taxon>
        <taxon>Bacillaceae</taxon>
        <taxon>Halobacillus</taxon>
    </lineage>
</organism>
<dbReference type="InterPro" id="IPR046886">
    <property type="entry name" value="RsmE_MTase_dom"/>
</dbReference>
<evidence type="ECO:0000259" key="13">
    <source>
        <dbReference type="Pfam" id="PF04452"/>
    </source>
</evidence>
<evidence type="ECO:0000256" key="11">
    <source>
        <dbReference type="ARBA" id="ARBA00047944"/>
    </source>
</evidence>
<dbReference type="Pfam" id="PF04452">
    <property type="entry name" value="Methyltrans_RNA"/>
    <property type="match status" value="1"/>
</dbReference>
<comment type="catalytic activity">
    <reaction evidence="11 12">
        <text>uridine(1498) in 16S rRNA + S-adenosyl-L-methionine = N(3)-methyluridine(1498) in 16S rRNA + S-adenosyl-L-homocysteine + H(+)</text>
        <dbReference type="Rhea" id="RHEA:42920"/>
        <dbReference type="Rhea" id="RHEA-COMP:10283"/>
        <dbReference type="Rhea" id="RHEA-COMP:10284"/>
        <dbReference type="ChEBI" id="CHEBI:15378"/>
        <dbReference type="ChEBI" id="CHEBI:57856"/>
        <dbReference type="ChEBI" id="CHEBI:59789"/>
        <dbReference type="ChEBI" id="CHEBI:65315"/>
        <dbReference type="ChEBI" id="CHEBI:74502"/>
        <dbReference type="EC" id="2.1.1.193"/>
    </reaction>
</comment>
<keyword evidence="9 12" id="KW-0949">S-adenosyl-L-methionine</keyword>
<feature type="domain" description="Ribosomal RNA small subunit methyltransferase E PUA-like" evidence="14">
    <location>
        <begin position="19"/>
        <end position="62"/>
    </location>
</feature>
<evidence type="ECO:0000256" key="7">
    <source>
        <dbReference type="ARBA" id="ARBA00022603"/>
    </source>
</evidence>
<proteinExistence type="inferred from homology"/>
<dbReference type="Pfam" id="PF20260">
    <property type="entry name" value="PUA_4"/>
    <property type="match status" value="1"/>
</dbReference>
<evidence type="ECO:0000256" key="5">
    <source>
        <dbReference type="ARBA" id="ARBA00022490"/>
    </source>
</evidence>
<dbReference type="OrthoDB" id="9815641at2"/>
<dbReference type="InterPro" id="IPR046887">
    <property type="entry name" value="RsmE_PUA-like"/>
</dbReference>
<dbReference type="SUPFAM" id="SSF75217">
    <property type="entry name" value="alpha/beta knot"/>
    <property type="match status" value="1"/>
</dbReference>
<dbReference type="PANTHER" id="PTHR30027">
    <property type="entry name" value="RIBOSOMAL RNA SMALL SUBUNIT METHYLTRANSFERASE E"/>
    <property type="match status" value="1"/>
</dbReference>
<dbReference type="InterPro" id="IPR015947">
    <property type="entry name" value="PUA-like_sf"/>
</dbReference>
<evidence type="ECO:0000256" key="1">
    <source>
        <dbReference type="ARBA" id="ARBA00004496"/>
    </source>
</evidence>
<dbReference type="InterPro" id="IPR029026">
    <property type="entry name" value="tRNA_m1G_MTases_N"/>
</dbReference>
<comment type="function">
    <text evidence="10 12">Specifically methylates the N3 position of the uracil ring of uridine 1498 (m3U1498) in 16S rRNA. Acts on the fully assembled 30S ribosomal subunit.</text>
</comment>
<dbReference type="Proteomes" id="UP000198860">
    <property type="component" value="Unassembled WGS sequence"/>
</dbReference>
<accession>A0A1H0TRD2</accession>
<dbReference type="InterPro" id="IPR029028">
    <property type="entry name" value="Alpha/beta_knot_MTases"/>
</dbReference>
<dbReference type="Gene3D" id="2.40.240.20">
    <property type="entry name" value="Hypothetical PUA domain-like, domain 1"/>
    <property type="match status" value="1"/>
</dbReference>
<comment type="subcellular location">
    <subcellularLocation>
        <location evidence="1 12">Cytoplasm</location>
    </subcellularLocation>
</comment>
<dbReference type="EC" id="2.1.1.193" evidence="3 12"/>
<evidence type="ECO:0000256" key="4">
    <source>
        <dbReference type="ARBA" id="ARBA00013673"/>
    </source>
</evidence>
<feature type="domain" description="Ribosomal RNA small subunit methyltransferase E methyltransferase" evidence="13">
    <location>
        <begin position="73"/>
        <end position="242"/>
    </location>
</feature>
<dbReference type="PIRSF" id="PIRSF015601">
    <property type="entry name" value="MTase_slr0722"/>
    <property type="match status" value="1"/>
</dbReference>
<sequence length="249" mass="28488">MQRYFVDQEYWNDDALYVNGEDTHHIVRVMRMGEGDNLVAIHPEKGPALCEITKVAEDVVHCIVVTWMEEDRELPVHVTIVASLGKGDKLEQIVQKGTELGASAFIPYQADRSVAKWDQKKAVKKVERLQKISKEASEQSERTIIPEVQSVHTIHQLLELKEQYDHCLFGYAEEARQEKSRSLSEVFESLKREESVLVVFGPEGGFSESEVEKLLHEGFNSIRLGPRILRMETAPLYFLSSLSYKLEEV</sequence>
<dbReference type="GO" id="GO:0005737">
    <property type="term" value="C:cytoplasm"/>
    <property type="evidence" value="ECO:0007669"/>
    <property type="project" value="UniProtKB-SubCell"/>
</dbReference>
<keyword evidence="6 12" id="KW-0698">rRNA processing</keyword>
<dbReference type="STRING" id="240303.SAMN05421677_12240"/>
<dbReference type="Gene3D" id="3.40.1280.10">
    <property type="match status" value="1"/>
</dbReference>
<dbReference type="SUPFAM" id="SSF88697">
    <property type="entry name" value="PUA domain-like"/>
    <property type="match status" value="1"/>
</dbReference>
<dbReference type="EMBL" id="FNIZ01000022">
    <property type="protein sequence ID" value="SDP56126.1"/>
    <property type="molecule type" value="Genomic_DNA"/>
</dbReference>
<dbReference type="RefSeq" id="WP_089654309.1">
    <property type="nucleotide sequence ID" value="NZ_FNIZ01000022.1"/>
</dbReference>
<name>A0A1H0TRD2_HALAD</name>
<evidence type="ECO:0000256" key="9">
    <source>
        <dbReference type="ARBA" id="ARBA00022691"/>
    </source>
</evidence>
<keyword evidence="8 12" id="KW-0808">Transferase</keyword>
<evidence type="ECO:0000256" key="6">
    <source>
        <dbReference type="ARBA" id="ARBA00022552"/>
    </source>
</evidence>
<keyword evidence="16" id="KW-1185">Reference proteome</keyword>
<dbReference type="PANTHER" id="PTHR30027:SF3">
    <property type="entry name" value="16S RRNA (URACIL(1498)-N(3))-METHYLTRANSFERASE"/>
    <property type="match status" value="1"/>
</dbReference>
<evidence type="ECO:0000256" key="8">
    <source>
        <dbReference type="ARBA" id="ARBA00022679"/>
    </source>
</evidence>
<evidence type="ECO:0000313" key="16">
    <source>
        <dbReference type="Proteomes" id="UP000198860"/>
    </source>
</evidence>
<comment type="similarity">
    <text evidence="2 12">Belongs to the RNA methyltransferase RsmE family.</text>
</comment>
<dbReference type="NCBIfam" id="TIGR00046">
    <property type="entry name" value="RsmE family RNA methyltransferase"/>
    <property type="match status" value="1"/>
</dbReference>
<dbReference type="CDD" id="cd18084">
    <property type="entry name" value="RsmE-like"/>
    <property type="match status" value="1"/>
</dbReference>
<reference evidence="16" key="1">
    <citation type="submission" date="2016-10" db="EMBL/GenBank/DDBJ databases">
        <authorList>
            <person name="Varghese N."/>
            <person name="Submissions S."/>
        </authorList>
    </citation>
    <scope>NUCLEOTIDE SEQUENCE [LARGE SCALE GENOMIC DNA]</scope>
    <source>
        <strain evidence="16">CGMCC 1.3703</strain>
    </source>
</reference>
<evidence type="ECO:0000259" key="14">
    <source>
        <dbReference type="Pfam" id="PF20260"/>
    </source>
</evidence>